<keyword evidence="3" id="KW-0560">Oxidoreductase</keyword>
<dbReference type="GO" id="GO:0046872">
    <property type="term" value="F:metal ion binding"/>
    <property type="evidence" value="ECO:0007669"/>
    <property type="project" value="UniProtKB-KW"/>
</dbReference>
<dbReference type="Gene3D" id="2.20.25.90">
    <property type="entry name" value="ADC-like domains"/>
    <property type="match status" value="1"/>
</dbReference>
<dbReference type="Gene3D" id="3.40.228.10">
    <property type="entry name" value="Dimethylsulfoxide Reductase, domain 2"/>
    <property type="match status" value="1"/>
</dbReference>
<dbReference type="PANTHER" id="PTHR43105:SF9">
    <property type="entry name" value="NADPH-FE(3+) OXIDOREDUCTASE SUBUNIT ALPHA"/>
    <property type="match status" value="1"/>
</dbReference>
<feature type="domain" description="4Fe-4S Mo/W bis-MGD-type" evidence="6">
    <location>
        <begin position="19"/>
        <end position="75"/>
    </location>
</feature>
<dbReference type="GO" id="GO:0016491">
    <property type="term" value="F:oxidoreductase activity"/>
    <property type="evidence" value="ECO:0007669"/>
    <property type="project" value="UniProtKB-KW"/>
</dbReference>
<reference evidence="7" key="1">
    <citation type="submission" date="2019-09" db="EMBL/GenBank/DDBJ databases">
        <title>Characterisation of the sponge microbiome using genome-centric metagenomics.</title>
        <authorList>
            <person name="Engelberts J.P."/>
            <person name="Robbins S.J."/>
            <person name="De Goeij J.M."/>
            <person name="Aranda M."/>
            <person name="Bell S.C."/>
            <person name="Webster N.S."/>
        </authorList>
    </citation>
    <scope>NUCLEOTIDE SEQUENCE</scope>
    <source>
        <strain evidence="7">SB0664_bin_27</strain>
    </source>
</reference>
<dbReference type="PROSITE" id="PS51669">
    <property type="entry name" value="4FE4S_MOW_BIS_MGD"/>
    <property type="match status" value="1"/>
</dbReference>
<evidence type="ECO:0000256" key="3">
    <source>
        <dbReference type="ARBA" id="ARBA00023002"/>
    </source>
</evidence>
<dbReference type="Pfam" id="PF04879">
    <property type="entry name" value="Molybdop_Fe4S4"/>
    <property type="match status" value="1"/>
</dbReference>
<evidence type="ECO:0000256" key="5">
    <source>
        <dbReference type="ARBA" id="ARBA00023014"/>
    </source>
</evidence>
<dbReference type="GO" id="GO:0051539">
    <property type="term" value="F:4 iron, 4 sulfur cluster binding"/>
    <property type="evidence" value="ECO:0007669"/>
    <property type="project" value="UniProtKB-KW"/>
</dbReference>
<dbReference type="GO" id="GO:0016020">
    <property type="term" value="C:membrane"/>
    <property type="evidence" value="ECO:0007669"/>
    <property type="project" value="TreeGrafter"/>
</dbReference>
<accession>A0A6B0YRL2</accession>
<dbReference type="InterPro" id="IPR027467">
    <property type="entry name" value="MopterinOxRdtase_cofactor_BS"/>
</dbReference>
<dbReference type="InterPro" id="IPR009010">
    <property type="entry name" value="Asp_de-COase-like_dom_sf"/>
</dbReference>
<dbReference type="Gene3D" id="3.40.50.740">
    <property type="match status" value="1"/>
</dbReference>
<evidence type="ECO:0000256" key="2">
    <source>
        <dbReference type="ARBA" id="ARBA00022723"/>
    </source>
</evidence>
<gene>
    <name evidence="7" type="ORF">F4Y42_04810</name>
</gene>
<keyword evidence="4" id="KW-0408">Iron</keyword>
<name>A0A6B0YRL2_9CHLR</name>
<dbReference type="GO" id="GO:0043546">
    <property type="term" value="F:molybdopterin cofactor binding"/>
    <property type="evidence" value="ECO:0007669"/>
    <property type="project" value="InterPro"/>
</dbReference>
<dbReference type="AlphaFoldDB" id="A0A6B0YRL2"/>
<dbReference type="FunFam" id="3.40.228.10:FF:000002">
    <property type="entry name" value="Formate dehydrogenase subunit alpha"/>
    <property type="match status" value="1"/>
</dbReference>
<dbReference type="SUPFAM" id="SSF53706">
    <property type="entry name" value="Formate dehydrogenase/DMSO reductase, domains 1-3"/>
    <property type="match status" value="1"/>
</dbReference>
<keyword evidence="1" id="KW-0004">4Fe-4S</keyword>
<dbReference type="InterPro" id="IPR006963">
    <property type="entry name" value="Mopterin_OxRdtase_4Fe-4S_dom"/>
</dbReference>
<sequence>MAKSRDGSRGNRTAGEKIDSWHDTFCPYCGVGCGLRVGVHNGKVAKVRGNPDHPSSLGDLCLKPIHLPGALDTPDRIREPLMRMNGSRSGEHAVKGAFHSVTWEKATTYIAASLKRIVRDHGPDAVAFYGSGQFTTEDYYVANKLLKGFIGTNNFDANSRLCMASAVAGYVSSLGSDGPPPAYEDIDHADCFFLIGSNMADCHPVLFNRIKRRKKQDPEMVKVIVVDPRETRTAAIADLFLPLRPGSDVVLLNAMMKILASEGKIDRAFIDRHTNGFEELMEASDPVSTAAAAKVCGISESDLTRAARLFGEAQGVLSFWSMGLNQSVNGVAKNQAVINLHLATGQIGKPGSGPFSLTGQPNAMGGREAGGLSHLLPGYRTVASALHRQEVEKFWRAPAGNIAGRPGLAAVDMFEAAARGDIKAMWIMCTNPVVSMPNIDVVERAMEKLELLIVTDAYHPTDTTQYAHVLLPAAQWSEREGVMTNSERRITYLPRMVDPAGQARPDWRIIADVGAAMGFPQAFSYESSNEVFDEFSQLTRGRVCDYSGVSVSRLKAEGPLQWPVPEADHPGTVRLYSGLHDDQPVKPVEKQGGDGELLHAAKAGAEPEASAPVFATADGSATIHTPAFVPPAELPNRRFPLLLTTGRLRNQWHTMTRTGKSESLLKGARQPFLEIHPVDAVRRQIENGDVVEIRSRRGRVWAEARVTEKIREGACFMPFHWGRLAGPYSAANNVTLAAVDPISKEPELKACAVEVRLRPGYEALRASKPFQRLAKALRR</sequence>
<evidence type="ECO:0000256" key="4">
    <source>
        <dbReference type="ARBA" id="ARBA00023004"/>
    </source>
</evidence>
<evidence type="ECO:0000256" key="1">
    <source>
        <dbReference type="ARBA" id="ARBA00022485"/>
    </source>
</evidence>
<dbReference type="Pfam" id="PF01568">
    <property type="entry name" value="Molydop_binding"/>
    <property type="match status" value="1"/>
</dbReference>
<comment type="caution">
    <text evidence="7">The sequence shown here is derived from an EMBL/GenBank/DDBJ whole genome shotgun (WGS) entry which is preliminary data.</text>
</comment>
<protein>
    <submittedName>
        <fullName evidence="7">Molybdopterin-dependent oxidoreductase</fullName>
    </submittedName>
</protein>
<dbReference type="InterPro" id="IPR050123">
    <property type="entry name" value="Prok_molybdopt-oxidoreductase"/>
</dbReference>
<dbReference type="InterPro" id="IPR006656">
    <property type="entry name" value="Mopterin_OxRdtase"/>
</dbReference>
<dbReference type="PANTHER" id="PTHR43105">
    <property type="entry name" value="RESPIRATORY NITRATE REDUCTASE"/>
    <property type="match status" value="1"/>
</dbReference>
<dbReference type="CDD" id="cd00508">
    <property type="entry name" value="MopB_CT_Fdh-Nap-like"/>
    <property type="match status" value="1"/>
</dbReference>
<dbReference type="InterPro" id="IPR006657">
    <property type="entry name" value="MoPterin_dinucl-bd_dom"/>
</dbReference>
<keyword evidence="5" id="KW-0411">Iron-sulfur</keyword>
<dbReference type="SUPFAM" id="SSF50692">
    <property type="entry name" value="ADC-like"/>
    <property type="match status" value="1"/>
</dbReference>
<evidence type="ECO:0000259" key="6">
    <source>
        <dbReference type="PROSITE" id="PS51669"/>
    </source>
</evidence>
<dbReference type="PROSITE" id="PS00551">
    <property type="entry name" value="MOLYBDOPTERIN_PROK_1"/>
    <property type="match status" value="1"/>
</dbReference>
<dbReference type="SMART" id="SM00926">
    <property type="entry name" value="Molybdop_Fe4S4"/>
    <property type="match status" value="1"/>
</dbReference>
<keyword evidence="2" id="KW-0479">Metal-binding</keyword>
<proteinExistence type="predicted"/>
<dbReference type="Pfam" id="PF00384">
    <property type="entry name" value="Molybdopterin"/>
    <property type="match status" value="1"/>
</dbReference>
<dbReference type="Gene3D" id="2.40.40.20">
    <property type="match status" value="1"/>
</dbReference>
<dbReference type="PIRSF" id="PIRSF000144">
    <property type="entry name" value="CbbBc"/>
    <property type="match status" value="1"/>
</dbReference>
<dbReference type="EMBL" id="VXRG01000040">
    <property type="protein sequence ID" value="MXY92755.1"/>
    <property type="molecule type" value="Genomic_DNA"/>
</dbReference>
<dbReference type="CDD" id="cd02754">
    <property type="entry name" value="MopB_Nitrate-R-NapA-like"/>
    <property type="match status" value="1"/>
</dbReference>
<evidence type="ECO:0000313" key="7">
    <source>
        <dbReference type="EMBL" id="MXY92755.1"/>
    </source>
</evidence>
<organism evidence="7">
    <name type="scientific">Caldilineaceae bacterium SB0664_bin_27</name>
    <dbReference type="NCBI Taxonomy" id="2605260"/>
    <lineage>
        <taxon>Bacteria</taxon>
        <taxon>Bacillati</taxon>
        <taxon>Chloroflexota</taxon>
        <taxon>Caldilineae</taxon>
        <taxon>Caldilineales</taxon>
        <taxon>Caldilineaceae</taxon>
    </lineage>
</organism>